<evidence type="ECO:0000313" key="3">
    <source>
        <dbReference type="Proteomes" id="UP000250192"/>
    </source>
</evidence>
<dbReference type="EMBL" id="CP046315">
    <property type="protein sequence ID" value="QGS11889.1"/>
    <property type="molecule type" value="Genomic_DNA"/>
</dbReference>
<evidence type="ECO:0000313" key="2">
    <source>
        <dbReference type="EMBL" id="SPT56229.1"/>
    </source>
</evidence>
<protein>
    <submittedName>
        <fullName evidence="1">Modification methylase BabI</fullName>
    </submittedName>
</protein>
<proteinExistence type="predicted"/>
<dbReference type="EMBL" id="UAPR01000008">
    <property type="protein sequence ID" value="SPT56229.1"/>
    <property type="molecule type" value="Genomic_DNA"/>
</dbReference>
<reference evidence="2 3" key="1">
    <citation type="submission" date="2018-06" db="EMBL/GenBank/DDBJ databases">
        <authorList>
            <consortium name="Pathogen Informatics"/>
            <person name="Doyle S."/>
        </authorList>
    </citation>
    <scope>NUCLEOTIDE SEQUENCE [LARGE SCALE GENOMIC DNA]</scope>
    <source>
        <strain evidence="2 3">NCTC9935</strain>
    </source>
</reference>
<dbReference type="GO" id="GO:0008168">
    <property type="term" value="F:methyltransferase activity"/>
    <property type="evidence" value="ECO:0007669"/>
    <property type="project" value="UniProtKB-KW"/>
</dbReference>
<keyword evidence="3" id="KW-1185">Reference proteome</keyword>
<dbReference type="OrthoDB" id="3267814at2"/>
<organism evidence="2 3">
    <name type="scientific">Schaalia odontolytica</name>
    <dbReference type="NCBI Taxonomy" id="1660"/>
    <lineage>
        <taxon>Bacteria</taxon>
        <taxon>Bacillati</taxon>
        <taxon>Actinomycetota</taxon>
        <taxon>Actinomycetes</taxon>
        <taxon>Actinomycetales</taxon>
        <taxon>Actinomycetaceae</taxon>
        <taxon>Schaalia</taxon>
    </lineage>
</organism>
<keyword evidence="1" id="KW-0489">Methyltransferase</keyword>
<dbReference type="GO" id="GO:0032259">
    <property type="term" value="P:methylation"/>
    <property type="evidence" value="ECO:0007669"/>
    <property type="project" value="UniProtKB-KW"/>
</dbReference>
<reference evidence="1 4" key="2">
    <citation type="submission" date="2019-11" db="EMBL/GenBank/DDBJ databases">
        <title>FDA dAtabase for Regulatory Grade micrObial Sequences (FDA-ARGOS): Supporting development and validation of Infectious Disease Dx tests.</title>
        <authorList>
            <person name="Stonesifer R."/>
            <person name="Tallon L."/>
            <person name="Sadzewicz L."/>
            <person name="Vavikolanu K."/>
            <person name="Mehta A."/>
            <person name="Aluvathingal J."/>
            <person name="Nadendla S."/>
            <person name="Myers T."/>
            <person name="Yan Y."/>
            <person name="Sichtig H."/>
        </authorList>
    </citation>
    <scope>NUCLEOTIDE SEQUENCE [LARGE SCALE GENOMIC DNA]</scope>
    <source>
        <strain evidence="1 4">FDAARGOS_732</strain>
    </source>
</reference>
<dbReference type="Proteomes" id="UP000424490">
    <property type="component" value="Chromosome"/>
</dbReference>
<keyword evidence="1" id="KW-0808">Transferase</keyword>
<sequence>MRKAWFDENSRGENGALRELALDDALWDQFNRDYDAWYAERPRPGAPGRLQP</sequence>
<name>A0A2X0U3A3_9ACTO</name>
<dbReference type="Proteomes" id="UP000250192">
    <property type="component" value="Unassembled WGS sequence"/>
</dbReference>
<evidence type="ECO:0000313" key="1">
    <source>
        <dbReference type="EMBL" id="QGS11889.1"/>
    </source>
</evidence>
<dbReference type="AlphaFoldDB" id="A0A2X0U3A3"/>
<accession>A0A2X0U3A3</accession>
<evidence type="ECO:0000313" key="4">
    <source>
        <dbReference type="Proteomes" id="UP000424490"/>
    </source>
</evidence>
<gene>
    <name evidence="1" type="ORF">FOC40_06260</name>
    <name evidence="2" type="ORF">NCTC9935_01755</name>
</gene>